<accession>A0A081LBH0</accession>
<gene>
    <name evidence="1" type="ORF">BA70_18585</name>
</gene>
<dbReference type="RefSeq" id="WP_034320811.1">
    <property type="nucleotide sequence ID" value="NZ_JOTP01000008.1"/>
</dbReference>
<dbReference type="AlphaFoldDB" id="A0A081LBH0"/>
<comment type="caution">
    <text evidence="1">The sequence shown here is derived from an EMBL/GenBank/DDBJ whole genome shotgun (WGS) entry which is preliminary data.</text>
</comment>
<reference evidence="1 2" key="1">
    <citation type="submission" date="2012-09" db="EMBL/GenBank/DDBJ databases">
        <title>Genome Sequence of Bacillus sp. DW5-4.</title>
        <authorList>
            <person name="Lai Q."/>
            <person name="Liu Y."/>
            <person name="Shao Z."/>
        </authorList>
    </citation>
    <scope>NUCLEOTIDE SEQUENCE [LARGE SCALE GENOMIC DNA]</scope>
    <source>
        <strain evidence="1 2">DW5-4</strain>
    </source>
</reference>
<evidence type="ECO:0008006" key="3">
    <source>
        <dbReference type="Google" id="ProtNLM"/>
    </source>
</evidence>
<dbReference type="EMBL" id="JOTP01000008">
    <property type="protein sequence ID" value="KEP26596.1"/>
    <property type="molecule type" value="Genomic_DNA"/>
</dbReference>
<evidence type="ECO:0000313" key="1">
    <source>
        <dbReference type="EMBL" id="KEP26596.1"/>
    </source>
</evidence>
<protein>
    <recommendedName>
        <fullName evidence="3">Phage protein</fullName>
    </recommendedName>
</protein>
<name>A0A081LBH0_9BACI</name>
<sequence>MNEPQTISLAKNELFTTSVEQGKVQVVVLDGINNIAYCINAPEHGHTIIETIKGSFDRVRFDYSHKIKK</sequence>
<organism evidence="1 2">
    <name type="scientific">Bacillus zhangzhouensis</name>
    <dbReference type="NCBI Taxonomy" id="1178540"/>
    <lineage>
        <taxon>Bacteria</taxon>
        <taxon>Bacillati</taxon>
        <taxon>Bacillota</taxon>
        <taxon>Bacilli</taxon>
        <taxon>Bacillales</taxon>
        <taxon>Bacillaceae</taxon>
        <taxon>Bacillus</taxon>
    </lineage>
</organism>
<dbReference type="InterPro" id="IPR035530">
    <property type="entry name" value="PBSX_XtrA"/>
</dbReference>
<dbReference type="Pfam" id="PF17356">
    <property type="entry name" value="PBSX_XtrA"/>
    <property type="match status" value="1"/>
</dbReference>
<evidence type="ECO:0000313" key="2">
    <source>
        <dbReference type="Proteomes" id="UP000028091"/>
    </source>
</evidence>
<keyword evidence="2" id="KW-1185">Reference proteome</keyword>
<dbReference type="OrthoDB" id="2895694at2"/>
<dbReference type="Proteomes" id="UP000028091">
    <property type="component" value="Unassembled WGS sequence"/>
</dbReference>
<proteinExistence type="predicted"/>